<accession>A0A6N7EZL8</accession>
<dbReference type="Proteomes" id="UP000471298">
    <property type="component" value="Unassembled WGS sequence"/>
</dbReference>
<keyword evidence="2 3" id="KW-0378">Hydrolase</keyword>
<evidence type="ECO:0000256" key="3">
    <source>
        <dbReference type="PROSITE-ProRule" id="PRU01106"/>
    </source>
</evidence>
<dbReference type="AlphaFoldDB" id="A0A6N7EZL8"/>
<dbReference type="PROSITE" id="PS51770">
    <property type="entry name" value="HOTDOG_ACOT"/>
    <property type="match status" value="1"/>
</dbReference>
<dbReference type="GO" id="GO:0009062">
    <property type="term" value="P:fatty acid catabolic process"/>
    <property type="evidence" value="ECO:0007669"/>
    <property type="project" value="TreeGrafter"/>
</dbReference>
<evidence type="ECO:0000256" key="2">
    <source>
        <dbReference type="ARBA" id="ARBA00022801"/>
    </source>
</evidence>
<dbReference type="PANTHER" id="PTHR11049:SF5">
    <property type="entry name" value="ACYL-COA THIOESTER HYDROLASE YCIA"/>
    <property type="match status" value="1"/>
</dbReference>
<proteinExistence type="inferred from homology"/>
<protein>
    <submittedName>
        <fullName evidence="5">Acyl-CoA thioesterase</fullName>
    </submittedName>
</protein>
<dbReference type="RefSeq" id="WP_152810801.1">
    <property type="nucleotide sequence ID" value="NZ_WHNW01000011.1"/>
</dbReference>
<dbReference type="Gene3D" id="3.10.129.10">
    <property type="entry name" value="Hotdog Thioesterase"/>
    <property type="match status" value="1"/>
</dbReference>
<dbReference type="CDD" id="cd03442">
    <property type="entry name" value="BFIT_BACH"/>
    <property type="match status" value="1"/>
</dbReference>
<dbReference type="SUPFAM" id="SSF54637">
    <property type="entry name" value="Thioesterase/thiol ester dehydrase-isomerase"/>
    <property type="match status" value="1"/>
</dbReference>
<keyword evidence="6" id="KW-1185">Reference proteome</keyword>
<dbReference type="GO" id="GO:0006637">
    <property type="term" value="P:acyl-CoA metabolic process"/>
    <property type="evidence" value="ECO:0007669"/>
    <property type="project" value="TreeGrafter"/>
</dbReference>
<gene>
    <name evidence="5" type="ORF">GCU85_08730</name>
</gene>
<dbReference type="InterPro" id="IPR006683">
    <property type="entry name" value="Thioestr_dom"/>
</dbReference>
<dbReference type="PANTHER" id="PTHR11049">
    <property type="entry name" value="ACYL COENZYME A THIOESTER HYDROLASE"/>
    <property type="match status" value="1"/>
</dbReference>
<name>A0A6N7EZL8_9GAMM</name>
<comment type="similarity">
    <text evidence="1">Belongs to the acyl coenzyme A hydrolase family.</text>
</comment>
<comment type="caution">
    <text evidence="5">The sequence shown here is derived from an EMBL/GenBank/DDBJ whole genome shotgun (WGS) entry which is preliminary data.</text>
</comment>
<feature type="domain" description="HotDog ACOT-type" evidence="4">
    <location>
        <begin position="12"/>
        <end position="127"/>
    </location>
</feature>
<evidence type="ECO:0000256" key="1">
    <source>
        <dbReference type="ARBA" id="ARBA00010458"/>
    </source>
</evidence>
<sequence>MFNDKSIQSITDASHLVLSVIPFPKDTNPGGIVFGGWTLAQFDVAGSVIARREARKQNMSLVTKAVNHMEFILPIYVGDRVSFYAQLASQGSTSYVVDMVATAERYSGEGVELVAKAAYVYVQIRPRN</sequence>
<dbReference type="InParanoid" id="A0A6N7EZL8"/>
<dbReference type="InterPro" id="IPR040170">
    <property type="entry name" value="Cytosol_ACT"/>
</dbReference>
<dbReference type="InterPro" id="IPR033120">
    <property type="entry name" value="HOTDOG_ACOT"/>
</dbReference>
<organism evidence="5 6">
    <name type="scientific">Ostreibacterium oceani</name>
    <dbReference type="NCBI Taxonomy" id="2654998"/>
    <lineage>
        <taxon>Bacteria</taxon>
        <taxon>Pseudomonadati</taxon>
        <taxon>Pseudomonadota</taxon>
        <taxon>Gammaproteobacteria</taxon>
        <taxon>Cardiobacteriales</taxon>
        <taxon>Ostreibacteriaceae</taxon>
        <taxon>Ostreibacterium</taxon>
    </lineage>
</organism>
<evidence type="ECO:0000313" key="6">
    <source>
        <dbReference type="Proteomes" id="UP000471298"/>
    </source>
</evidence>
<dbReference type="Pfam" id="PF03061">
    <property type="entry name" value="4HBT"/>
    <property type="match status" value="1"/>
</dbReference>
<dbReference type="FunCoup" id="A0A6N7EZL8">
    <property type="interactions" value="174"/>
</dbReference>
<dbReference type="EMBL" id="WHNW01000011">
    <property type="protein sequence ID" value="MPV86809.1"/>
    <property type="molecule type" value="Genomic_DNA"/>
</dbReference>
<dbReference type="InterPro" id="IPR029069">
    <property type="entry name" value="HotDog_dom_sf"/>
</dbReference>
<evidence type="ECO:0000259" key="4">
    <source>
        <dbReference type="PROSITE" id="PS51770"/>
    </source>
</evidence>
<evidence type="ECO:0000313" key="5">
    <source>
        <dbReference type="EMBL" id="MPV86809.1"/>
    </source>
</evidence>
<dbReference type="GO" id="GO:0052816">
    <property type="term" value="F:long-chain fatty acyl-CoA hydrolase activity"/>
    <property type="evidence" value="ECO:0007669"/>
    <property type="project" value="TreeGrafter"/>
</dbReference>
<dbReference type="GO" id="GO:0005829">
    <property type="term" value="C:cytosol"/>
    <property type="evidence" value="ECO:0007669"/>
    <property type="project" value="TreeGrafter"/>
</dbReference>
<reference evidence="5 6" key="1">
    <citation type="submission" date="2019-10" db="EMBL/GenBank/DDBJ databases">
        <title>Cardiobacteriales fam. a chemoheterotrophic member of the order Cardiobacteriales, and proposal of Cardiobacteriales fam. nov.</title>
        <authorList>
            <person name="Wang C."/>
        </authorList>
    </citation>
    <scope>NUCLEOTIDE SEQUENCE [LARGE SCALE GENOMIC DNA]</scope>
    <source>
        <strain evidence="5 6">ML27</strain>
    </source>
</reference>